<dbReference type="SUPFAM" id="SSF56059">
    <property type="entry name" value="Glutathione synthetase ATP-binding domain-like"/>
    <property type="match status" value="1"/>
</dbReference>
<accession>A0A368V1P2</accession>
<dbReference type="Proteomes" id="UP000252795">
    <property type="component" value="Unassembled WGS sequence"/>
</dbReference>
<dbReference type="Gene3D" id="3.30.470.20">
    <property type="entry name" value="ATP-grasp fold, B domain"/>
    <property type="match status" value="1"/>
</dbReference>
<sequence length="364" mass="41181">MTAVTPIIFSGHNERAVIALCRYLKDNNVPFFIVSRSGNDAIYRTDWRRNVVFQRDSDELSIKLMQKINQALPIHVETPAFCPTSEFLNAFILENRQPLEGLGWLVNFPDSDIYQDLSNKARSPKIIQSLTAIMPPPSLSSMQWQGPCVLKPKYNISNGKVLYPLLCNTKAEFIKNLRAIESTEWFIQKLIVGDSIYLCSYLDKSGAWSAYWQENLLQQPGGKSMVLSRSTRNPGVDVPSLMQGLHGLGYFGPFMMEIIRDKVGVLHFIEVNPRFWGPLELCRSACPSLLGRFLSDLNSQAGHCSEEVSNGLTYWYAWAFGALNSKCHVYPGLNSLLSRVDTTEMLLKYDVYAGSDTKELHNRH</sequence>
<evidence type="ECO:0000313" key="1">
    <source>
        <dbReference type="EMBL" id="RBP72687.1"/>
    </source>
</evidence>
<organism evidence="2 3">
    <name type="scientific">Marinobacter nauticus</name>
    <name type="common">Marinobacter hydrocarbonoclasticus</name>
    <name type="synonym">Marinobacter aquaeolei</name>
    <dbReference type="NCBI Taxonomy" id="2743"/>
    <lineage>
        <taxon>Bacteria</taxon>
        <taxon>Pseudomonadati</taxon>
        <taxon>Pseudomonadota</taxon>
        <taxon>Gammaproteobacteria</taxon>
        <taxon>Pseudomonadales</taxon>
        <taxon>Marinobacteraceae</taxon>
        <taxon>Marinobacter</taxon>
    </lineage>
</organism>
<dbReference type="GO" id="GO:0016874">
    <property type="term" value="F:ligase activity"/>
    <property type="evidence" value="ECO:0007669"/>
    <property type="project" value="UniProtKB-KW"/>
</dbReference>
<keyword evidence="2" id="KW-0436">Ligase</keyword>
<evidence type="ECO:0000313" key="4">
    <source>
        <dbReference type="Proteomes" id="UP000253065"/>
    </source>
</evidence>
<comment type="caution">
    <text evidence="2">The sequence shown here is derived from an EMBL/GenBank/DDBJ whole genome shotgun (WGS) entry which is preliminary data.</text>
</comment>
<name>A0A368V1P2_MARNT</name>
<protein>
    <submittedName>
        <fullName evidence="1 2">ATP-grasp superfamily ATP-dependent carboligase</fullName>
    </submittedName>
</protein>
<keyword evidence="4" id="KW-1185">Reference proteome</keyword>
<dbReference type="EMBL" id="QPJB01000007">
    <property type="protein sequence ID" value="RCW33614.1"/>
    <property type="molecule type" value="Genomic_DNA"/>
</dbReference>
<gene>
    <name evidence="2" type="ORF">DET51_107285</name>
    <name evidence="1" type="ORF">DET64_107285</name>
</gene>
<evidence type="ECO:0000313" key="3">
    <source>
        <dbReference type="Proteomes" id="UP000252795"/>
    </source>
</evidence>
<evidence type="ECO:0000313" key="2">
    <source>
        <dbReference type="EMBL" id="RCW33614.1"/>
    </source>
</evidence>
<dbReference type="EMBL" id="QNSA01000007">
    <property type="protein sequence ID" value="RBP72687.1"/>
    <property type="molecule type" value="Genomic_DNA"/>
</dbReference>
<reference evidence="2 3" key="1">
    <citation type="submission" date="2018-07" db="EMBL/GenBank/DDBJ databases">
        <title>Freshwater and sediment microbial communities from various areas in North America, analyzing microbe dynamics in response to fracking.</title>
        <authorList>
            <person name="Lamendella R."/>
        </authorList>
    </citation>
    <scope>NUCLEOTIDE SEQUENCE [LARGE SCALE GENOMIC DNA]</scope>
    <source>
        <strain evidence="2 3">114E</strain>
        <strain evidence="1 4">114E_o</strain>
    </source>
</reference>
<dbReference type="AlphaFoldDB" id="A0A368V1P2"/>
<dbReference type="RefSeq" id="WP_113880043.1">
    <property type="nucleotide sequence ID" value="NZ_QNSA01000007.1"/>
</dbReference>
<proteinExistence type="predicted"/>
<dbReference type="Proteomes" id="UP000253065">
    <property type="component" value="Unassembled WGS sequence"/>
</dbReference>